<dbReference type="GO" id="GO:0000398">
    <property type="term" value="P:mRNA splicing, via spliceosome"/>
    <property type="evidence" value="ECO:0007669"/>
    <property type="project" value="TreeGrafter"/>
</dbReference>
<organism evidence="4 5">
    <name type="scientific">Coemansia reversa (strain ATCC 12441 / NRRL 1564)</name>
    <dbReference type="NCBI Taxonomy" id="763665"/>
    <lineage>
        <taxon>Eukaryota</taxon>
        <taxon>Fungi</taxon>
        <taxon>Fungi incertae sedis</taxon>
        <taxon>Zoopagomycota</taxon>
        <taxon>Kickxellomycotina</taxon>
        <taxon>Kickxellomycetes</taxon>
        <taxon>Kickxellales</taxon>
        <taxon>Kickxellaceae</taxon>
        <taxon>Coemansia</taxon>
    </lineage>
</organism>
<accession>A0A2G5BH11</accession>
<gene>
    <name evidence="4" type="ORF">COEREDRAFT_59469</name>
</gene>
<dbReference type="PANTHER" id="PTHR12072:SF5">
    <property type="entry name" value="CWF19-LIKE PROTEIN 2"/>
    <property type="match status" value="1"/>
</dbReference>
<dbReference type="InterPro" id="IPR006768">
    <property type="entry name" value="Cwf19-like_C_dom-1"/>
</dbReference>
<reference evidence="4 5" key="1">
    <citation type="journal article" date="2015" name="Genome Biol. Evol.">
        <title>Phylogenomic analyses indicate that early fungi evolved digesting cell walls of algal ancestors of land plants.</title>
        <authorList>
            <person name="Chang Y."/>
            <person name="Wang S."/>
            <person name="Sekimoto S."/>
            <person name="Aerts A.L."/>
            <person name="Choi C."/>
            <person name="Clum A."/>
            <person name="LaButti K.M."/>
            <person name="Lindquist E.A."/>
            <person name="Yee Ngan C."/>
            <person name="Ohm R.A."/>
            <person name="Salamov A.A."/>
            <person name="Grigoriev I.V."/>
            <person name="Spatafora J.W."/>
            <person name="Berbee M.L."/>
        </authorList>
    </citation>
    <scope>NUCLEOTIDE SEQUENCE [LARGE SCALE GENOMIC DNA]</scope>
    <source>
        <strain evidence="4 5">NRRL 1564</strain>
    </source>
</reference>
<feature type="domain" description="Cwf19-like C-terminal" evidence="3">
    <location>
        <begin position="4"/>
        <end position="131"/>
    </location>
</feature>
<dbReference type="InterPro" id="IPR006767">
    <property type="entry name" value="Cwf19-like_C_dom-2"/>
</dbReference>
<evidence type="ECO:0000313" key="4">
    <source>
        <dbReference type="EMBL" id="PIA18310.1"/>
    </source>
</evidence>
<keyword evidence="5" id="KW-1185">Reference proteome</keyword>
<dbReference type="Pfam" id="PF04676">
    <property type="entry name" value="CwfJ_C_2"/>
    <property type="match status" value="1"/>
</dbReference>
<dbReference type="PANTHER" id="PTHR12072">
    <property type="entry name" value="CWF19, CELL CYCLE CONTROL PROTEIN"/>
    <property type="match status" value="1"/>
</dbReference>
<dbReference type="Proteomes" id="UP000242474">
    <property type="component" value="Unassembled WGS sequence"/>
</dbReference>
<dbReference type="AlphaFoldDB" id="A0A2G5BH11"/>
<feature type="domain" description="Cwf19-like protein C-terminal" evidence="2">
    <location>
        <begin position="140"/>
        <end position="245"/>
    </location>
</feature>
<sequence>MEAALRNCDMCFKQSENSDGTTLLRPPEYPMVALGNRVCLMLPNREPMNDGHCIIAPIEHMAGGTLKCDDDMWDEIGNFMKSLMHMFAGRRQGVVFMETVLSVQPSRAGHCMIECIPLPIDKAADAAGYFKEALLSLGDEWSQNRKVIDTRLKAAAIRRGGFRNTMTSRLAYFHVWFDPHGGIGHVIETPDAFPQWFGREVVAGMLDLPPTVYRKPRKLTESHNQRRDRAEEWKKQFGWDKFDWTKMLE</sequence>
<dbReference type="EMBL" id="KZ303490">
    <property type="protein sequence ID" value="PIA18310.1"/>
    <property type="molecule type" value="Genomic_DNA"/>
</dbReference>
<evidence type="ECO:0000259" key="2">
    <source>
        <dbReference type="Pfam" id="PF04676"/>
    </source>
</evidence>
<dbReference type="OrthoDB" id="2113965at2759"/>
<protein>
    <submittedName>
        <fullName evidence="4">Uncharacterized protein</fullName>
    </submittedName>
</protein>
<comment type="similarity">
    <text evidence="1">Belongs to the CWF19 family.</text>
</comment>
<name>A0A2G5BH11_COERN</name>
<evidence type="ECO:0000259" key="3">
    <source>
        <dbReference type="Pfam" id="PF04677"/>
    </source>
</evidence>
<dbReference type="GO" id="GO:0071014">
    <property type="term" value="C:post-mRNA release spliceosomal complex"/>
    <property type="evidence" value="ECO:0007669"/>
    <property type="project" value="TreeGrafter"/>
</dbReference>
<evidence type="ECO:0000256" key="1">
    <source>
        <dbReference type="ARBA" id="ARBA00006795"/>
    </source>
</evidence>
<proteinExistence type="inferred from homology"/>
<evidence type="ECO:0000313" key="5">
    <source>
        <dbReference type="Proteomes" id="UP000242474"/>
    </source>
</evidence>
<dbReference type="Pfam" id="PF04677">
    <property type="entry name" value="CwfJ_C_1"/>
    <property type="match status" value="1"/>
</dbReference>
<dbReference type="STRING" id="763665.A0A2G5BH11"/>
<dbReference type="InterPro" id="IPR040194">
    <property type="entry name" value="Cwf19-like"/>
</dbReference>